<keyword evidence="2" id="KW-1185">Reference proteome</keyword>
<reference evidence="1 2" key="1">
    <citation type="journal article" date="2019" name="Int. J. Syst. Evol. Microbiol.">
        <title>The Global Catalogue of Microorganisms (GCM) 10K type strain sequencing project: providing services to taxonomists for standard genome sequencing and annotation.</title>
        <authorList>
            <consortium name="The Broad Institute Genomics Platform"/>
            <consortium name="The Broad Institute Genome Sequencing Center for Infectious Disease"/>
            <person name="Wu L."/>
            <person name="Ma J."/>
        </authorList>
    </citation>
    <scope>NUCLEOTIDE SEQUENCE [LARGE SCALE GENOMIC DNA]</scope>
    <source>
        <strain evidence="1 2">XZYJT29</strain>
    </source>
</reference>
<organism evidence="1 2">
    <name type="scientific">Halosimplex aquaticum</name>
    <dbReference type="NCBI Taxonomy" id="3026162"/>
    <lineage>
        <taxon>Archaea</taxon>
        <taxon>Methanobacteriati</taxon>
        <taxon>Methanobacteriota</taxon>
        <taxon>Stenosarchaea group</taxon>
        <taxon>Halobacteria</taxon>
        <taxon>Halobacteriales</taxon>
        <taxon>Haloarculaceae</taxon>
        <taxon>Halosimplex</taxon>
    </lineage>
</organism>
<dbReference type="Proteomes" id="UP001596432">
    <property type="component" value="Unassembled WGS sequence"/>
</dbReference>
<comment type="caution">
    <text evidence="1">The sequence shown here is derived from an EMBL/GenBank/DDBJ whole genome shotgun (WGS) entry which is preliminary data.</text>
</comment>
<proteinExistence type="predicted"/>
<accession>A0ABD5Y0C0</accession>
<dbReference type="AlphaFoldDB" id="A0ABD5Y0C0"/>
<name>A0ABD5Y0C0_9EURY</name>
<evidence type="ECO:0000313" key="2">
    <source>
        <dbReference type="Proteomes" id="UP001596432"/>
    </source>
</evidence>
<dbReference type="EMBL" id="JBHTAS010000001">
    <property type="protein sequence ID" value="MFC7140838.1"/>
    <property type="molecule type" value="Genomic_DNA"/>
</dbReference>
<dbReference type="RefSeq" id="WP_274321925.1">
    <property type="nucleotide sequence ID" value="NZ_CP118158.1"/>
</dbReference>
<protein>
    <submittedName>
        <fullName evidence="1">Uncharacterized protein</fullName>
    </submittedName>
</protein>
<dbReference type="GeneID" id="78821144"/>
<evidence type="ECO:0000313" key="1">
    <source>
        <dbReference type="EMBL" id="MFC7140838.1"/>
    </source>
</evidence>
<sequence>MDTSTESIEGYAIDVACIRKNPRNELLEKARIHSKECALMGHCVESGYGLVTEDDRLTLLDPKATQKVVDVIEESDTQQGIRLQVTREERDGTMETATVSEL</sequence>
<gene>
    <name evidence="1" type="ORF">ACFQMA_13525</name>
</gene>